<dbReference type="EMBL" id="MTEJ01000127">
    <property type="protein sequence ID" value="OQX09975.1"/>
    <property type="molecule type" value="Genomic_DNA"/>
</dbReference>
<organism evidence="1 2">
    <name type="scientific">Thiothrix lacustris</name>
    <dbReference type="NCBI Taxonomy" id="525917"/>
    <lineage>
        <taxon>Bacteria</taxon>
        <taxon>Pseudomonadati</taxon>
        <taxon>Pseudomonadota</taxon>
        <taxon>Gammaproteobacteria</taxon>
        <taxon>Thiotrichales</taxon>
        <taxon>Thiotrichaceae</taxon>
        <taxon>Thiothrix</taxon>
    </lineage>
</organism>
<accession>A0A1Y1QNT4</accession>
<sequence>MQYRLSDHAKKRLQQRGIKLEWISAALTFPDQTENDPEDGTLAHALKDIPEKGFRRLRVIYNESIEPVTIVTAYFD</sequence>
<gene>
    <name evidence="1" type="ORF">BWK73_21520</name>
</gene>
<evidence type="ECO:0008006" key="3">
    <source>
        <dbReference type="Google" id="ProtNLM"/>
    </source>
</evidence>
<proteinExistence type="predicted"/>
<dbReference type="AlphaFoldDB" id="A0A1Y1QNT4"/>
<name>A0A1Y1QNT4_9GAMM</name>
<protein>
    <recommendedName>
        <fullName evidence="3">DUF4258 domain-containing protein</fullName>
    </recommendedName>
</protein>
<dbReference type="Proteomes" id="UP000192491">
    <property type="component" value="Unassembled WGS sequence"/>
</dbReference>
<reference evidence="1 2" key="1">
    <citation type="submission" date="2017-01" db="EMBL/GenBank/DDBJ databases">
        <title>Novel large sulfur bacteria in the metagenomes of groundwater-fed chemosynthetic microbial mats in the Lake Huron basin.</title>
        <authorList>
            <person name="Sharrar A.M."/>
            <person name="Flood B.E."/>
            <person name="Bailey J.V."/>
            <person name="Jones D.S."/>
            <person name="Biddanda B."/>
            <person name="Ruberg S.A."/>
            <person name="Marcus D.N."/>
            <person name="Dick G.J."/>
        </authorList>
    </citation>
    <scope>NUCLEOTIDE SEQUENCE [LARGE SCALE GENOMIC DNA]</scope>
    <source>
        <strain evidence="1">A8</strain>
    </source>
</reference>
<evidence type="ECO:0000313" key="1">
    <source>
        <dbReference type="EMBL" id="OQX09975.1"/>
    </source>
</evidence>
<evidence type="ECO:0000313" key="2">
    <source>
        <dbReference type="Proteomes" id="UP000192491"/>
    </source>
</evidence>
<dbReference type="Pfam" id="PF14076">
    <property type="entry name" value="DUF4258"/>
    <property type="match status" value="1"/>
</dbReference>
<dbReference type="InterPro" id="IPR025354">
    <property type="entry name" value="DUF4258"/>
</dbReference>
<comment type="caution">
    <text evidence="1">The sequence shown here is derived from an EMBL/GenBank/DDBJ whole genome shotgun (WGS) entry which is preliminary data.</text>
</comment>